<keyword evidence="3" id="KW-1185">Reference proteome</keyword>
<dbReference type="InterPro" id="IPR001853">
    <property type="entry name" value="DSBA-like_thioredoxin_dom"/>
</dbReference>
<dbReference type="InterPro" id="IPR036249">
    <property type="entry name" value="Thioredoxin-like_sf"/>
</dbReference>
<dbReference type="Gene3D" id="3.40.30.10">
    <property type="entry name" value="Glutaredoxin"/>
    <property type="match status" value="1"/>
</dbReference>
<dbReference type="PANTHER" id="PTHR13887">
    <property type="entry name" value="GLUTATHIONE S-TRANSFERASE KAPPA"/>
    <property type="match status" value="1"/>
</dbReference>
<reference evidence="2 3" key="1">
    <citation type="submission" date="2019-03" db="EMBL/GenBank/DDBJ databases">
        <authorList>
            <person name="Kim M.K.M."/>
        </authorList>
    </citation>
    <scope>NUCLEOTIDE SEQUENCE [LARGE SCALE GENOMIC DNA]</scope>
    <source>
        <strain evidence="2 3">18JY21-1</strain>
    </source>
</reference>
<gene>
    <name evidence="2" type="ORF">E0485_10525</name>
</gene>
<accession>A0A4V6P6C0</accession>
<comment type="caution">
    <text evidence="2">The sequence shown here is derived from an EMBL/GenBank/DDBJ whole genome shotgun (WGS) entry which is preliminary data.</text>
</comment>
<evidence type="ECO:0000259" key="1">
    <source>
        <dbReference type="Pfam" id="PF01323"/>
    </source>
</evidence>
<dbReference type="AlphaFoldDB" id="A0A4V6P6C0"/>
<dbReference type="RefSeq" id="WP_132417993.1">
    <property type="nucleotide sequence ID" value="NZ_SKFG01000009.1"/>
</dbReference>
<dbReference type="EMBL" id="SKFG01000009">
    <property type="protein sequence ID" value="TCZ77422.1"/>
    <property type="molecule type" value="Genomic_DNA"/>
</dbReference>
<dbReference type="SUPFAM" id="SSF52833">
    <property type="entry name" value="Thioredoxin-like"/>
    <property type="match status" value="1"/>
</dbReference>
<sequence>MKPITVDIFHDTVCPWCRIGIHSMRLAAKELGAPVEFRFRSFFLDPIIPFEGVPFAPLMEEKIGGKEQMDLVHEQITKTGASIGVEFDFSKIALMPNSLMSHQVIRLAPDKYRMDVVDAIEHAYFVEGRDIGDREVLLDIAEKAGLDREYISEFVGTEVRLKEIDEDIRQAFEIGVSQIPFFVINGKYAVRGAQPPQAFLQALKTV</sequence>
<dbReference type="GO" id="GO:0016491">
    <property type="term" value="F:oxidoreductase activity"/>
    <property type="evidence" value="ECO:0007669"/>
    <property type="project" value="InterPro"/>
</dbReference>
<dbReference type="Proteomes" id="UP000295418">
    <property type="component" value="Unassembled WGS sequence"/>
</dbReference>
<dbReference type="OrthoDB" id="9799122at2"/>
<organism evidence="2 3">
    <name type="scientific">Paenibacillus albiflavus</name>
    <dbReference type="NCBI Taxonomy" id="2545760"/>
    <lineage>
        <taxon>Bacteria</taxon>
        <taxon>Bacillati</taxon>
        <taxon>Bacillota</taxon>
        <taxon>Bacilli</taxon>
        <taxon>Bacillales</taxon>
        <taxon>Paenibacillaceae</taxon>
        <taxon>Paenibacillus</taxon>
    </lineage>
</organism>
<evidence type="ECO:0000313" key="2">
    <source>
        <dbReference type="EMBL" id="TCZ77422.1"/>
    </source>
</evidence>
<evidence type="ECO:0000313" key="3">
    <source>
        <dbReference type="Proteomes" id="UP000295418"/>
    </source>
</evidence>
<protein>
    <submittedName>
        <fullName evidence="2">DsbA family oxidoreductase</fullName>
    </submittedName>
</protein>
<dbReference type="PANTHER" id="PTHR13887:SF41">
    <property type="entry name" value="THIOREDOXIN SUPERFAMILY PROTEIN"/>
    <property type="match status" value="1"/>
</dbReference>
<dbReference type="CDD" id="cd03024">
    <property type="entry name" value="DsbA_FrnE"/>
    <property type="match status" value="1"/>
</dbReference>
<name>A0A4V6P6C0_9BACL</name>
<dbReference type="Pfam" id="PF01323">
    <property type="entry name" value="DSBA"/>
    <property type="match status" value="1"/>
</dbReference>
<feature type="domain" description="DSBA-like thioredoxin" evidence="1">
    <location>
        <begin position="5"/>
        <end position="204"/>
    </location>
</feature>
<proteinExistence type="predicted"/>